<proteinExistence type="predicted"/>
<protein>
    <recommendedName>
        <fullName evidence="1">Retrotransposon gag domain-containing protein</fullName>
    </recommendedName>
</protein>
<name>A0ABQ8I2B8_9ROSI</name>
<dbReference type="Proteomes" id="UP000827721">
    <property type="component" value="Unassembled WGS sequence"/>
</dbReference>
<organism evidence="2 3">
    <name type="scientific">Xanthoceras sorbifolium</name>
    <dbReference type="NCBI Taxonomy" id="99658"/>
    <lineage>
        <taxon>Eukaryota</taxon>
        <taxon>Viridiplantae</taxon>
        <taxon>Streptophyta</taxon>
        <taxon>Embryophyta</taxon>
        <taxon>Tracheophyta</taxon>
        <taxon>Spermatophyta</taxon>
        <taxon>Magnoliopsida</taxon>
        <taxon>eudicotyledons</taxon>
        <taxon>Gunneridae</taxon>
        <taxon>Pentapetalae</taxon>
        <taxon>rosids</taxon>
        <taxon>malvids</taxon>
        <taxon>Sapindales</taxon>
        <taxon>Sapindaceae</taxon>
        <taxon>Xanthoceroideae</taxon>
        <taxon>Xanthoceras</taxon>
    </lineage>
</organism>
<sequence length="237" mass="27468">MKCPTNLSRFATKLEKIRNEKARYFVVQHVDFTKFVVNDNLRTETVDVENKTFTCCMQDLDLLLCALSIAAGLSKAAEGVGGNFNAEHVAQIITAALRQPREAPEEQRCTIEHASKLGTKTYDGSGDPDDALLWLDRISKIYRVMGCTDEQRVLFSSFLMEDRAKDGWEALERRHPEGVTWAHFQWEFANRFFLQSYKDARVEEFFRLEQKSMSVTDYEEKFSELVWLVPFIQENEE</sequence>
<accession>A0ABQ8I2B8</accession>
<dbReference type="EMBL" id="JAFEMO010000005">
    <property type="protein sequence ID" value="KAH7570782.1"/>
    <property type="molecule type" value="Genomic_DNA"/>
</dbReference>
<evidence type="ECO:0000313" key="2">
    <source>
        <dbReference type="EMBL" id="KAH7570782.1"/>
    </source>
</evidence>
<evidence type="ECO:0000259" key="1">
    <source>
        <dbReference type="Pfam" id="PF03732"/>
    </source>
</evidence>
<dbReference type="Pfam" id="PF03732">
    <property type="entry name" value="Retrotrans_gag"/>
    <property type="match status" value="1"/>
</dbReference>
<keyword evidence="3" id="KW-1185">Reference proteome</keyword>
<feature type="domain" description="Retrotransposon gag" evidence="1">
    <location>
        <begin position="157"/>
        <end position="230"/>
    </location>
</feature>
<dbReference type="InterPro" id="IPR005162">
    <property type="entry name" value="Retrotrans_gag_dom"/>
</dbReference>
<gene>
    <name evidence="2" type="ORF">JRO89_XS05G0189300</name>
</gene>
<evidence type="ECO:0000313" key="3">
    <source>
        <dbReference type="Proteomes" id="UP000827721"/>
    </source>
</evidence>
<reference evidence="2 3" key="1">
    <citation type="submission" date="2021-02" db="EMBL/GenBank/DDBJ databases">
        <title>Plant Genome Project.</title>
        <authorList>
            <person name="Zhang R.-G."/>
        </authorList>
    </citation>
    <scope>NUCLEOTIDE SEQUENCE [LARGE SCALE GENOMIC DNA]</scope>
    <source>
        <tissue evidence="2">Leaves</tissue>
    </source>
</reference>
<comment type="caution">
    <text evidence="2">The sequence shown here is derived from an EMBL/GenBank/DDBJ whole genome shotgun (WGS) entry which is preliminary data.</text>
</comment>